<evidence type="ECO:0008006" key="12">
    <source>
        <dbReference type="Google" id="ProtNLM"/>
    </source>
</evidence>
<comment type="similarity">
    <text evidence="2">Belongs to the ATPase F chain family.</text>
</comment>
<keyword evidence="4" id="KW-0138">CF(0)</keyword>
<evidence type="ECO:0000256" key="8">
    <source>
        <dbReference type="ARBA" id="ARBA00023136"/>
    </source>
</evidence>
<dbReference type="EMBL" id="PZQS01000001">
    <property type="protein sequence ID" value="PVD39099.1"/>
    <property type="molecule type" value="Genomic_DNA"/>
</dbReference>
<accession>A0A2T7Q0A7</accession>
<evidence type="ECO:0000256" key="7">
    <source>
        <dbReference type="ARBA" id="ARBA00023128"/>
    </source>
</evidence>
<evidence type="ECO:0000313" key="11">
    <source>
        <dbReference type="Proteomes" id="UP000245119"/>
    </source>
</evidence>
<keyword evidence="6" id="KW-0406">Ion transport</keyword>
<keyword evidence="11" id="KW-1185">Reference proteome</keyword>
<gene>
    <name evidence="10" type="ORF">C0Q70_01727</name>
</gene>
<dbReference type="GO" id="GO:0006754">
    <property type="term" value="P:ATP biosynthetic process"/>
    <property type="evidence" value="ECO:0007669"/>
    <property type="project" value="UniProtKB-KW"/>
</dbReference>
<keyword evidence="8" id="KW-0472">Membrane</keyword>
<dbReference type="Pfam" id="PF10206">
    <property type="entry name" value="WRW"/>
    <property type="match status" value="1"/>
</dbReference>
<dbReference type="OrthoDB" id="8921675at2759"/>
<evidence type="ECO:0000256" key="2">
    <source>
        <dbReference type="ARBA" id="ARBA00005895"/>
    </source>
</evidence>
<proteinExistence type="inferred from homology"/>
<evidence type="ECO:0000256" key="6">
    <source>
        <dbReference type="ARBA" id="ARBA00023065"/>
    </source>
</evidence>
<sequence length="82" mass="9210">MGFGDYPAEFNPKIHGPYHPGRFYGKADTPLGEVKLGEFGKWLSRRNYTPQGMPTTAMLNTIKDWSNHGRQDGALKSLQRDG</sequence>
<name>A0A2T7Q0A7_POMCA</name>
<comment type="subcellular location">
    <subcellularLocation>
        <location evidence="1">Mitochondrion membrane</location>
    </subcellularLocation>
</comment>
<dbReference type="GO" id="GO:1902600">
    <property type="term" value="P:proton transmembrane transport"/>
    <property type="evidence" value="ECO:0007669"/>
    <property type="project" value="UniProtKB-KW"/>
</dbReference>
<keyword evidence="5" id="KW-0375">Hydrogen ion transport</keyword>
<protein>
    <recommendedName>
        <fullName evidence="12">ATP synthase subunit f, mitochondrial</fullName>
    </recommendedName>
</protein>
<evidence type="ECO:0000256" key="1">
    <source>
        <dbReference type="ARBA" id="ARBA00004325"/>
    </source>
</evidence>
<evidence type="ECO:0000256" key="3">
    <source>
        <dbReference type="ARBA" id="ARBA00022448"/>
    </source>
</evidence>
<keyword evidence="7" id="KW-0496">Mitochondrion</keyword>
<dbReference type="InterPro" id="IPR019344">
    <property type="entry name" value="F1F0-ATPsyn_F_prd"/>
</dbReference>
<dbReference type="GO" id="GO:0045259">
    <property type="term" value="C:proton-transporting ATP synthase complex"/>
    <property type="evidence" value="ECO:0007669"/>
    <property type="project" value="UniProtKB-KW"/>
</dbReference>
<keyword evidence="9" id="KW-0066">ATP synthesis</keyword>
<dbReference type="GO" id="GO:0031966">
    <property type="term" value="C:mitochondrial membrane"/>
    <property type="evidence" value="ECO:0007669"/>
    <property type="project" value="UniProtKB-SubCell"/>
</dbReference>
<evidence type="ECO:0000256" key="5">
    <source>
        <dbReference type="ARBA" id="ARBA00022781"/>
    </source>
</evidence>
<evidence type="ECO:0000256" key="9">
    <source>
        <dbReference type="ARBA" id="ARBA00023310"/>
    </source>
</evidence>
<evidence type="ECO:0000313" key="10">
    <source>
        <dbReference type="EMBL" id="PVD39099.1"/>
    </source>
</evidence>
<comment type="caution">
    <text evidence="10">The sequence shown here is derived from an EMBL/GenBank/DDBJ whole genome shotgun (WGS) entry which is preliminary data.</text>
</comment>
<dbReference type="STRING" id="400727.A0A2T7Q0A7"/>
<dbReference type="Proteomes" id="UP000245119">
    <property type="component" value="Linkage Group LG1"/>
</dbReference>
<keyword evidence="3" id="KW-0813">Transport</keyword>
<organism evidence="10 11">
    <name type="scientific">Pomacea canaliculata</name>
    <name type="common">Golden apple snail</name>
    <dbReference type="NCBI Taxonomy" id="400727"/>
    <lineage>
        <taxon>Eukaryota</taxon>
        <taxon>Metazoa</taxon>
        <taxon>Spiralia</taxon>
        <taxon>Lophotrochozoa</taxon>
        <taxon>Mollusca</taxon>
        <taxon>Gastropoda</taxon>
        <taxon>Caenogastropoda</taxon>
        <taxon>Architaenioglossa</taxon>
        <taxon>Ampullarioidea</taxon>
        <taxon>Ampullariidae</taxon>
        <taxon>Pomacea</taxon>
    </lineage>
</organism>
<evidence type="ECO:0000256" key="4">
    <source>
        <dbReference type="ARBA" id="ARBA00022547"/>
    </source>
</evidence>
<reference evidence="10 11" key="1">
    <citation type="submission" date="2018-04" db="EMBL/GenBank/DDBJ databases">
        <title>The genome of golden apple snail Pomacea canaliculata provides insight into stress tolerance and invasive adaptation.</title>
        <authorList>
            <person name="Liu C."/>
            <person name="Liu B."/>
            <person name="Ren Y."/>
            <person name="Zhang Y."/>
            <person name="Wang H."/>
            <person name="Li S."/>
            <person name="Jiang F."/>
            <person name="Yin L."/>
            <person name="Zhang G."/>
            <person name="Qian W."/>
            <person name="Fan W."/>
        </authorList>
    </citation>
    <scope>NUCLEOTIDE SEQUENCE [LARGE SCALE GENOMIC DNA]</scope>
    <source>
        <strain evidence="10">SZHN2017</strain>
        <tissue evidence="10">Muscle</tissue>
    </source>
</reference>
<dbReference type="AlphaFoldDB" id="A0A2T7Q0A7"/>